<proteinExistence type="predicted"/>
<dbReference type="PANTHER" id="PTHR33221">
    <property type="entry name" value="WINGED HELIX-TURN-HELIX TRANSCRIPTIONAL REGULATOR, RRF2 FAMILY"/>
    <property type="match status" value="1"/>
</dbReference>
<protein>
    <submittedName>
        <fullName evidence="1">Rrf2 family transcriptional regulator</fullName>
    </submittedName>
</protein>
<organism evidence="1 2">
    <name type="scientific">Pseudahrensia aquimaris</name>
    <dbReference type="NCBI Taxonomy" id="744461"/>
    <lineage>
        <taxon>Bacteria</taxon>
        <taxon>Pseudomonadati</taxon>
        <taxon>Pseudomonadota</taxon>
        <taxon>Alphaproteobacteria</taxon>
        <taxon>Hyphomicrobiales</taxon>
        <taxon>Ahrensiaceae</taxon>
        <taxon>Pseudahrensia</taxon>
    </lineage>
</organism>
<dbReference type="PANTHER" id="PTHR33221:SF15">
    <property type="entry name" value="HTH-TYPE TRANSCRIPTIONAL REGULATOR YWGB-RELATED"/>
    <property type="match status" value="1"/>
</dbReference>
<dbReference type="Proteomes" id="UP001597101">
    <property type="component" value="Unassembled WGS sequence"/>
</dbReference>
<dbReference type="EMBL" id="JBHTJV010000002">
    <property type="protein sequence ID" value="MFD0915383.1"/>
    <property type="molecule type" value="Genomic_DNA"/>
</dbReference>
<evidence type="ECO:0000313" key="2">
    <source>
        <dbReference type="Proteomes" id="UP001597101"/>
    </source>
</evidence>
<name>A0ABW3FC04_9HYPH</name>
<dbReference type="InterPro" id="IPR036388">
    <property type="entry name" value="WH-like_DNA-bd_sf"/>
</dbReference>
<comment type="caution">
    <text evidence="1">The sequence shown here is derived from an EMBL/GenBank/DDBJ whole genome shotgun (WGS) entry which is preliminary data.</text>
</comment>
<dbReference type="InterPro" id="IPR000944">
    <property type="entry name" value="Tscrpt_reg_Rrf2"/>
</dbReference>
<keyword evidence="2" id="KW-1185">Reference proteome</keyword>
<gene>
    <name evidence="1" type="ORF">ACFQ14_03085</name>
</gene>
<evidence type="ECO:0000313" key="1">
    <source>
        <dbReference type="EMBL" id="MFD0915383.1"/>
    </source>
</evidence>
<reference evidence="2" key="1">
    <citation type="journal article" date="2019" name="Int. J. Syst. Evol. Microbiol.">
        <title>The Global Catalogue of Microorganisms (GCM) 10K type strain sequencing project: providing services to taxonomists for standard genome sequencing and annotation.</title>
        <authorList>
            <consortium name="The Broad Institute Genomics Platform"/>
            <consortium name="The Broad Institute Genome Sequencing Center for Infectious Disease"/>
            <person name="Wu L."/>
            <person name="Ma J."/>
        </authorList>
    </citation>
    <scope>NUCLEOTIDE SEQUENCE [LARGE SCALE GENOMIC DNA]</scope>
    <source>
        <strain evidence="2">CCUG 60023</strain>
    </source>
</reference>
<dbReference type="RefSeq" id="WP_377211228.1">
    <property type="nucleotide sequence ID" value="NZ_JBHTJV010000002.1"/>
</dbReference>
<dbReference type="Gene3D" id="1.10.10.10">
    <property type="entry name" value="Winged helix-like DNA-binding domain superfamily/Winged helix DNA-binding domain"/>
    <property type="match status" value="1"/>
</dbReference>
<dbReference type="SUPFAM" id="SSF46785">
    <property type="entry name" value="Winged helix' DNA-binding domain"/>
    <property type="match status" value="1"/>
</dbReference>
<dbReference type="InterPro" id="IPR036390">
    <property type="entry name" value="WH_DNA-bd_sf"/>
</dbReference>
<dbReference type="PROSITE" id="PS51197">
    <property type="entry name" value="HTH_RRF2_2"/>
    <property type="match status" value="1"/>
</dbReference>
<sequence length="153" mass="15705">MKTAAEAHTVFAMPVSSRLAVATHILTVMAVKEGVPVGSEDIAKRASTNAAVVRKIISMLGRAGITTSQPGAKGGTCLARSPEQITLLDIYRAVDSQEIFASPNCPPDAACPIGSRIGPVLDVVKARATDAMQAELAAVSIAEIAAKLKPATA</sequence>
<accession>A0ABW3FC04</accession>
<dbReference type="Pfam" id="PF02082">
    <property type="entry name" value="Rrf2"/>
    <property type="match status" value="1"/>
</dbReference>